<evidence type="ECO:0000259" key="7">
    <source>
        <dbReference type="PROSITE" id="PS50113"/>
    </source>
</evidence>
<dbReference type="Gene3D" id="1.10.10.10">
    <property type="entry name" value="Winged helix-like DNA-binding domain superfamily/Winged helix DNA-binding domain"/>
    <property type="match status" value="1"/>
</dbReference>
<keyword evidence="9" id="KW-1185">Reference proteome</keyword>
<gene>
    <name evidence="8" type="ORF">NDI76_02355</name>
</gene>
<dbReference type="SUPFAM" id="SSF55781">
    <property type="entry name" value="GAF domain-like"/>
    <property type="match status" value="1"/>
</dbReference>
<dbReference type="RefSeq" id="WP_310922402.1">
    <property type="nucleotide sequence ID" value="NZ_JAMQOP010000001.1"/>
</dbReference>
<comment type="caution">
    <text evidence="8">The sequence shown here is derived from an EMBL/GenBank/DDBJ whole genome shotgun (WGS) entry which is preliminary data.</text>
</comment>
<dbReference type="SMART" id="SM00086">
    <property type="entry name" value="PAC"/>
    <property type="match status" value="1"/>
</dbReference>
<dbReference type="Pfam" id="PF04967">
    <property type="entry name" value="HTH_10"/>
    <property type="match status" value="1"/>
</dbReference>
<dbReference type="SUPFAM" id="SSF88659">
    <property type="entry name" value="Sigma3 and sigma4 domains of RNA polymerase sigma factors"/>
    <property type="match status" value="1"/>
</dbReference>
<evidence type="ECO:0000256" key="5">
    <source>
        <dbReference type="ARBA" id="ARBA00023163"/>
    </source>
</evidence>
<dbReference type="Pfam" id="PF15915">
    <property type="entry name" value="BAT"/>
    <property type="match status" value="1"/>
</dbReference>
<dbReference type="CDD" id="cd00130">
    <property type="entry name" value="PAS"/>
    <property type="match status" value="1"/>
</dbReference>
<sequence>MPDERRPRLLVAVHDDDLFDRVERCLRSTFDGDCGIVRRHGDVEAVDFDSFDCVVVADDLPDTDPEAVTAAAGDVPVVALLSPEGDHSAESVLAAGAADVVPVTDTNLFDRLGRRTASVLAWRSDYATAERRVTEDLKERAMDEAPVGITIADASLPDDPLVYVNDAFESLTGYDESEALGRNCRYLQGPGTDPEPVAELRRAVRAEGSASVELLNYRRDGETFWNRVDIAPIHGPEGDLSHYVGFQTDVTDRVRAERAAEHYASVADRERTRLRGLVDQVENLLVDVTEVLVRAETRAELEREVCERVADSPSYACAWVGDCDLSPDAIVPKEWAGEATTAVVGLRIDRRAVDDPVARAVATRSVQTMSDPDGRFHPGVVLPFGSVVAVPLVHSETLYGVLTVYREGDAPGEPERVALEALGSAVAAAIDAFESRRTLVTDSRLELRIRISDANTPLARLALANECSLRYRGSVARDDGTVLLFVSSTPADAELVAVDVPGVQRVVRLKRGGGDTLDEIHLGSGSLLSLAAERGARLTDLSVTEDGTVELLVTVTDRSAGRTLLDELSAVATGVRLDAIRERAGPASTPREFVSTVENELTDRQRTALQLAHLGGFFEWPHGVSGDELAAAMDISRSTFHQHLRAAERKLVAAFYREMPN</sequence>
<feature type="domain" description="PAC" evidence="7">
    <location>
        <begin position="210"/>
        <end position="262"/>
    </location>
</feature>
<dbReference type="PANTHER" id="PTHR47429:SF2">
    <property type="entry name" value="PROTEIN TWIN LOV 1"/>
    <property type="match status" value="1"/>
</dbReference>
<dbReference type="InterPro" id="IPR007050">
    <property type="entry name" value="HTH_bacterioopsin"/>
</dbReference>
<dbReference type="InterPro" id="IPR031803">
    <property type="entry name" value="BAT_GAF/HTH-assoc"/>
</dbReference>
<dbReference type="SMART" id="SM00091">
    <property type="entry name" value="PAS"/>
    <property type="match status" value="1"/>
</dbReference>
<keyword evidence="3" id="KW-0157">Chromophore</keyword>
<dbReference type="NCBIfam" id="TIGR00229">
    <property type="entry name" value="sensory_box"/>
    <property type="match status" value="1"/>
</dbReference>
<feature type="domain" description="PAS" evidence="6">
    <location>
        <begin position="134"/>
        <end position="207"/>
    </location>
</feature>
<evidence type="ECO:0000256" key="2">
    <source>
        <dbReference type="ARBA" id="ARBA00022643"/>
    </source>
</evidence>
<dbReference type="InterPro" id="IPR000700">
    <property type="entry name" value="PAS-assoc_C"/>
</dbReference>
<evidence type="ECO:0000313" key="8">
    <source>
        <dbReference type="EMBL" id="MDS0297583.1"/>
    </source>
</evidence>
<dbReference type="InterPro" id="IPR003018">
    <property type="entry name" value="GAF"/>
</dbReference>
<reference evidence="8 9" key="1">
    <citation type="submission" date="2022-06" db="EMBL/GenBank/DDBJ databases">
        <title>Halogeometricum sp. a new haloarchaeum isolate from saline soil.</title>
        <authorList>
            <person name="Strakova D."/>
            <person name="Galisteo C."/>
            <person name="Sanchez-Porro C."/>
            <person name="Ventosa A."/>
        </authorList>
    </citation>
    <scope>NUCLEOTIDE SEQUENCE [LARGE SCALE GENOMIC DNA]</scope>
    <source>
        <strain evidence="8 9">S1BR25-6</strain>
    </source>
</reference>
<evidence type="ECO:0000256" key="4">
    <source>
        <dbReference type="ARBA" id="ARBA00023015"/>
    </source>
</evidence>
<dbReference type="EMBL" id="JAMQOP010000001">
    <property type="protein sequence ID" value="MDS0297583.1"/>
    <property type="molecule type" value="Genomic_DNA"/>
</dbReference>
<name>A0ABU2GBD4_9EURY</name>
<keyword evidence="5" id="KW-0804">Transcription</keyword>
<keyword evidence="2" id="KW-0288">FMN</keyword>
<dbReference type="PROSITE" id="PS50113">
    <property type="entry name" value="PAC"/>
    <property type="match status" value="1"/>
</dbReference>
<evidence type="ECO:0000313" key="9">
    <source>
        <dbReference type="Proteomes" id="UP001257060"/>
    </source>
</evidence>
<dbReference type="PROSITE" id="PS50112">
    <property type="entry name" value="PAS"/>
    <property type="match status" value="1"/>
</dbReference>
<dbReference type="Gene3D" id="3.30.450.40">
    <property type="match status" value="1"/>
</dbReference>
<keyword evidence="4" id="KW-0805">Transcription regulation</keyword>
<dbReference type="Gene3D" id="3.30.450.20">
    <property type="entry name" value="PAS domain"/>
    <property type="match status" value="1"/>
</dbReference>
<dbReference type="InterPro" id="IPR035965">
    <property type="entry name" value="PAS-like_dom_sf"/>
</dbReference>
<keyword evidence="1" id="KW-0285">Flavoprotein</keyword>
<dbReference type="InterPro" id="IPR029016">
    <property type="entry name" value="GAF-like_dom_sf"/>
</dbReference>
<proteinExistence type="predicted"/>
<dbReference type="PANTHER" id="PTHR47429">
    <property type="entry name" value="PROTEIN TWIN LOV 1"/>
    <property type="match status" value="1"/>
</dbReference>
<evidence type="ECO:0000256" key="1">
    <source>
        <dbReference type="ARBA" id="ARBA00022630"/>
    </source>
</evidence>
<accession>A0ABU2GBD4</accession>
<dbReference type="Pfam" id="PF13185">
    <property type="entry name" value="GAF_2"/>
    <property type="match status" value="1"/>
</dbReference>
<organism evidence="8 9">
    <name type="scientific">Halogeometricum salsisoli</name>
    <dbReference type="NCBI Taxonomy" id="2950536"/>
    <lineage>
        <taxon>Archaea</taxon>
        <taxon>Methanobacteriati</taxon>
        <taxon>Methanobacteriota</taxon>
        <taxon>Stenosarchaea group</taxon>
        <taxon>Halobacteria</taxon>
        <taxon>Halobacteriales</taxon>
        <taxon>Haloferacaceae</taxon>
        <taxon>Halogeometricum</taxon>
    </lineage>
</organism>
<evidence type="ECO:0000256" key="3">
    <source>
        <dbReference type="ARBA" id="ARBA00022991"/>
    </source>
</evidence>
<dbReference type="Pfam" id="PF13426">
    <property type="entry name" value="PAS_9"/>
    <property type="match status" value="1"/>
</dbReference>
<dbReference type="InterPro" id="IPR013324">
    <property type="entry name" value="RNA_pol_sigma_r3/r4-like"/>
</dbReference>
<dbReference type="Proteomes" id="UP001257060">
    <property type="component" value="Unassembled WGS sequence"/>
</dbReference>
<dbReference type="SUPFAM" id="SSF55785">
    <property type="entry name" value="PYP-like sensor domain (PAS domain)"/>
    <property type="match status" value="1"/>
</dbReference>
<evidence type="ECO:0000259" key="6">
    <source>
        <dbReference type="PROSITE" id="PS50112"/>
    </source>
</evidence>
<dbReference type="InterPro" id="IPR001610">
    <property type="entry name" value="PAC"/>
</dbReference>
<dbReference type="InterPro" id="IPR000014">
    <property type="entry name" value="PAS"/>
</dbReference>
<dbReference type="InterPro" id="IPR036388">
    <property type="entry name" value="WH-like_DNA-bd_sf"/>
</dbReference>
<protein>
    <submittedName>
        <fullName evidence="8">PAS domain-containing protein</fullName>
    </submittedName>
</protein>